<gene>
    <name evidence="7" type="ORF">LY71_10610</name>
</gene>
<protein>
    <submittedName>
        <fullName evidence="7">Putative membrane protein</fullName>
    </submittedName>
</protein>
<dbReference type="RefSeq" id="WP_106277153.1">
    <property type="nucleotide sequence ID" value="NZ_PVTG01000006.1"/>
</dbReference>
<comment type="subcellular location">
    <subcellularLocation>
        <location evidence="1">Endomembrane system</location>
        <topology evidence="1">Multi-pass membrane protein</topology>
    </subcellularLocation>
</comment>
<keyword evidence="8" id="KW-1185">Reference proteome</keyword>
<sequence>MSGAETQPERTALSWQRTGLGLLGVAALLAHRAALSGRVRSLALAAVVALTGLAVLGVLAPRRARALTRAPASAPAAAALATGAVVLTAVAAAVVVVSR</sequence>
<evidence type="ECO:0000313" key="7">
    <source>
        <dbReference type="EMBL" id="PRY49236.1"/>
    </source>
</evidence>
<feature type="transmembrane region" description="Helical" evidence="5">
    <location>
        <begin position="72"/>
        <end position="97"/>
    </location>
</feature>
<evidence type="ECO:0000256" key="5">
    <source>
        <dbReference type="SAM" id="Phobius"/>
    </source>
</evidence>
<keyword evidence="2 5" id="KW-0812">Transmembrane</keyword>
<keyword evidence="3 5" id="KW-1133">Transmembrane helix</keyword>
<feature type="domain" description="DUF202" evidence="6">
    <location>
        <begin position="7"/>
        <end position="58"/>
    </location>
</feature>
<reference evidence="7 8" key="1">
    <citation type="submission" date="2018-03" db="EMBL/GenBank/DDBJ databases">
        <title>Genomic Encyclopedia of Archaeal and Bacterial Type Strains, Phase II (KMG-II): from individual species to whole genera.</title>
        <authorList>
            <person name="Goeker M."/>
        </authorList>
    </citation>
    <scope>NUCLEOTIDE SEQUENCE [LARGE SCALE GENOMIC DNA]</scope>
    <source>
        <strain evidence="7 8">DSM 45416</strain>
    </source>
</reference>
<evidence type="ECO:0000259" key="6">
    <source>
        <dbReference type="Pfam" id="PF02656"/>
    </source>
</evidence>
<feature type="transmembrane region" description="Helical" evidence="5">
    <location>
        <begin position="42"/>
        <end position="60"/>
    </location>
</feature>
<keyword evidence="4 5" id="KW-0472">Membrane</keyword>
<evidence type="ECO:0000313" key="8">
    <source>
        <dbReference type="Proteomes" id="UP000239210"/>
    </source>
</evidence>
<evidence type="ECO:0000256" key="1">
    <source>
        <dbReference type="ARBA" id="ARBA00004127"/>
    </source>
</evidence>
<dbReference type="AlphaFoldDB" id="A0A2T0TU53"/>
<dbReference type="Pfam" id="PF02656">
    <property type="entry name" value="DUF202"/>
    <property type="match status" value="1"/>
</dbReference>
<evidence type="ECO:0000256" key="4">
    <source>
        <dbReference type="ARBA" id="ARBA00023136"/>
    </source>
</evidence>
<accession>A0A2T0TU53</accession>
<evidence type="ECO:0000256" key="3">
    <source>
        <dbReference type="ARBA" id="ARBA00022989"/>
    </source>
</evidence>
<dbReference type="Proteomes" id="UP000239210">
    <property type="component" value="Unassembled WGS sequence"/>
</dbReference>
<feature type="transmembrane region" description="Helical" evidence="5">
    <location>
        <begin position="12"/>
        <end position="30"/>
    </location>
</feature>
<dbReference type="EMBL" id="PVTG01000006">
    <property type="protein sequence ID" value="PRY49236.1"/>
    <property type="molecule type" value="Genomic_DNA"/>
</dbReference>
<proteinExistence type="predicted"/>
<name>A0A2T0TU53_9ACTN</name>
<evidence type="ECO:0000256" key="2">
    <source>
        <dbReference type="ARBA" id="ARBA00022692"/>
    </source>
</evidence>
<dbReference type="InterPro" id="IPR003807">
    <property type="entry name" value="DUF202"/>
</dbReference>
<dbReference type="GO" id="GO:0012505">
    <property type="term" value="C:endomembrane system"/>
    <property type="evidence" value="ECO:0007669"/>
    <property type="project" value="UniProtKB-SubCell"/>
</dbReference>
<comment type="caution">
    <text evidence="7">The sequence shown here is derived from an EMBL/GenBank/DDBJ whole genome shotgun (WGS) entry which is preliminary data.</text>
</comment>
<organism evidence="7 8">
    <name type="scientific">Geodermatophilus tzadiensis</name>
    <dbReference type="NCBI Taxonomy" id="1137988"/>
    <lineage>
        <taxon>Bacteria</taxon>
        <taxon>Bacillati</taxon>
        <taxon>Actinomycetota</taxon>
        <taxon>Actinomycetes</taxon>
        <taxon>Geodermatophilales</taxon>
        <taxon>Geodermatophilaceae</taxon>
        <taxon>Geodermatophilus</taxon>
    </lineage>
</organism>